<dbReference type="InterPro" id="IPR008928">
    <property type="entry name" value="6-hairpin_glycosidase_sf"/>
</dbReference>
<dbReference type="EC" id="5.1.3.8" evidence="3"/>
<sequence>MLLLAFVVGFAAVSAEPSQICREAFYKSGLSTNYNETIAHAVHSMSVEGLRLFDPMASEQNKIPTVNQDLSQDQKVLNYAPHFHTSTDFATSTMNMIDKILSTVGNSKDGLGPHWSSVERIAHVFHMWDLWQKIYETSWQEVLASPPEAPTCVCLRDTRANGIKAAVEWVANHYETGTPITLLNRPIPKLTDAQAWSVWKDRLLHYYTPAALHDAAVYLVYYEIIHSYLYSFELALYYTDISTRLPVAARDLLHLDYLTLYGNAPRPCDRMSESRLQEFYDRIRADLDRTVKFWRQHSRDPECGGFFNCLSKDGKVYDEIKHVWLQARQVWMYARLYNDVERFRDEDLLQEAVRGAEFLMQNVRDPNTYKCSLVVTRDGKAIKIQRSLFSECFYLMAMSEVGRATGVEKYKKEAITMMEKITGWIQSHGEGLGIEKLPGHRPISSLAIPMMTLCVIEQLKTMDPSLNYDDLTDWAIKDAMKHVQREGTVILETTTNDGKEMGGSAGRLMLPGHSIEAGWFLLRHATRSGDQALKQTAIQSFMERPFEYGWDKQHGGLYYFLDVDGWSPVQLEWDMKLWWAHNEALIAFLMAYKETKDKRHLDRFAQIFDYSYSHFVDEENGEWFGYLRKDGSVSMDFKGGPWKGCFHVPRYLMMCEQMLKELLDKKN</sequence>
<dbReference type="PANTHER" id="PTHR15108">
    <property type="entry name" value="N-ACYLGLUCOSAMINE-2-EPIMERASE"/>
    <property type="match status" value="1"/>
</dbReference>
<reference evidence="11" key="1">
    <citation type="journal article" date="2012" name="Nature">
        <title>The oyster genome reveals stress adaptation and complexity of shell formation.</title>
        <authorList>
            <person name="Zhang G."/>
            <person name="Fang X."/>
            <person name="Guo X."/>
            <person name="Li L."/>
            <person name="Luo R."/>
            <person name="Xu F."/>
            <person name="Yang P."/>
            <person name="Zhang L."/>
            <person name="Wang X."/>
            <person name="Qi H."/>
            <person name="Xiong Z."/>
            <person name="Que H."/>
            <person name="Xie Y."/>
            <person name="Holland P.W."/>
            <person name="Paps J."/>
            <person name="Zhu Y."/>
            <person name="Wu F."/>
            <person name="Chen Y."/>
            <person name="Wang J."/>
            <person name="Peng C."/>
            <person name="Meng J."/>
            <person name="Yang L."/>
            <person name="Liu J."/>
            <person name="Wen B."/>
            <person name="Zhang N."/>
            <person name="Huang Z."/>
            <person name="Zhu Q."/>
            <person name="Feng Y."/>
            <person name="Mount A."/>
            <person name="Hedgecock D."/>
            <person name="Xu Z."/>
            <person name="Liu Y."/>
            <person name="Domazet-Loso T."/>
            <person name="Du Y."/>
            <person name="Sun X."/>
            <person name="Zhang S."/>
            <person name="Liu B."/>
            <person name="Cheng P."/>
            <person name="Jiang X."/>
            <person name="Li J."/>
            <person name="Fan D."/>
            <person name="Wang W."/>
            <person name="Fu W."/>
            <person name="Wang T."/>
            <person name="Wang B."/>
            <person name="Zhang J."/>
            <person name="Peng Z."/>
            <person name="Li Y."/>
            <person name="Li N."/>
            <person name="Wang J."/>
            <person name="Chen M."/>
            <person name="He Y."/>
            <person name="Tan F."/>
            <person name="Song X."/>
            <person name="Zheng Q."/>
            <person name="Huang R."/>
            <person name="Yang H."/>
            <person name="Du X."/>
            <person name="Chen L."/>
            <person name="Yang M."/>
            <person name="Gaffney P.M."/>
            <person name="Wang S."/>
            <person name="Luo L."/>
            <person name="She Z."/>
            <person name="Ming Y."/>
            <person name="Huang W."/>
            <person name="Zhang S."/>
            <person name="Huang B."/>
            <person name="Zhang Y."/>
            <person name="Qu T."/>
            <person name="Ni P."/>
            <person name="Miao G."/>
            <person name="Wang J."/>
            <person name="Wang Q."/>
            <person name="Steinberg C.E."/>
            <person name="Wang H."/>
            <person name="Li N."/>
            <person name="Qian L."/>
            <person name="Zhang G."/>
            <person name="Li Y."/>
            <person name="Yang H."/>
            <person name="Liu X."/>
            <person name="Wang J."/>
            <person name="Yin Y."/>
            <person name="Wang J."/>
        </authorList>
    </citation>
    <scope>NUCLEOTIDE SEQUENCE [LARGE SCALE GENOMIC DNA]</scope>
    <source>
        <strain evidence="11">05x7-T-G4-1.051#20</strain>
    </source>
</reference>
<evidence type="ECO:0000256" key="1">
    <source>
        <dbReference type="ARBA" id="ARBA00004878"/>
    </source>
</evidence>
<dbReference type="EMBL" id="JH817786">
    <property type="protein sequence ID" value="EKC26073.1"/>
    <property type="molecule type" value="Genomic_DNA"/>
</dbReference>
<comment type="subunit">
    <text evidence="10">Homodimer. Forms a heterodimer with renin and inhibits its activity.</text>
</comment>
<comment type="pathway">
    <text evidence="1">Amino-sugar metabolism; N-acetylneuraminate degradation.</text>
</comment>
<comment type="similarity">
    <text evidence="2">Belongs to the N-acylglucosamine 2-epimerase family.</text>
</comment>
<dbReference type="CDD" id="cd00249">
    <property type="entry name" value="AGE"/>
    <property type="match status" value="1"/>
</dbReference>
<gene>
    <name evidence="11" type="ORF">CGI_10023377</name>
</gene>
<evidence type="ECO:0000256" key="4">
    <source>
        <dbReference type="ARBA" id="ARBA00014959"/>
    </source>
</evidence>
<evidence type="ECO:0000256" key="3">
    <source>
        <dbReference type="ARBA" id="ARBA00013176"/>
    </source>
</evidence>
<protein>
    <recommendedName>
        <fullName evidence="4">N-acylglucosamine 2-epimerase</fullName>
        <ecNumber evidence="3">5.1.3.8</ecNumber>
    </recommendedName>
    <alternativeName>
        <fullName evidence="8">GlcNAc 2-epimerase</fullName>
    </alternativeName>
    <alternativeName>
        <fullName evidence="6">N-acetyl-D-glucosamine 2-epimerase</fullName>
    </alternativeName>
    <alternativeName>
        <fullName evidence="7">Renin-binding protein</fullName>
    </alternativeName>
</protein>
<organism evidence="11">
    <name type="scientific">Magallana gigas</name>
    <name type="common">Pacific oyster</name>
    <name type="synonym">Crassostrea gigas</name>
    <dbReference type="NCBI Taxonomy" id="29159"/>
    <lineage>
        <taxon>Eukaryota</taxon>
        <taxon>Metazoa</taxon>
        <taxon>Spiralia</taxon>
        <taxon>Lophotrochozoa</taxon>
        <taxon>Mollusca</taxon>
        <taxon>Bivalvia</taxon>
        <taxon>Autobranchia</taxon>
        <taxon>Pteriomorphia</taxon>
        <taxon>Ostreida</taxon>
        <taxon>Ostreoidea</taxon>
        <taxon>Ostreidae</taxon>
        <taxon>Magallana</taxon>
    </lineage>
</organism>
<evidence type="ECO:0000256" key="8">
    <source>
        <dbReference type="ARBA" id="ARBA00033215"/>
    </source>
</evidence>
<evidence type="ECO:0000256" key="7">
    <source>
        <dbReference type="ARBA" id="ARBA00031909"/>
    </source>
</evidence>
<evidence type="ECO:0000256" key="5">
    <source>
        <dbReference type="ARBA" id="ARBA00023235"/>
    </source>
</evidence>
<dbReference type="SUPFAM" id="SSF48208">
    <property type="entry name" value="Six-hairpin glycosidases"/>
    <property type="match status" value="1"/>
</dbReference>
<evidence type="ECO:0000256" key="6">
    <source>
        <dbReference type="ARBA" id="ARBA00031608"/>
    </source>
</evidence>
<evidence type="ECO:0000256" key="9">
    <source>
        <dbReference type="ARBA" id="ARBA00034243"/>
    </source>
</evidence>
<evidence type="ECO:0000313" key="11">
    <source>
        <dbReference type="EMBL" id="EKC26073.1"/>
    </source>
</evidence>
<dbReference type="InterPro" id="IPR034116">
    <property type="entry name" value="AGE_dom"/>
</dbReference>
<keyword evidence="5" id="KW-0413">Isomerase</keyword>
<dbReference type="GO" id="GO:0050121">
    <property type="term" value="F:N-acylglucosamine 2-epimerase activity"/>
    <property type="evidence" value="ECO:0007669"/>
    <property type="project" value="UniProtKB-EC"/>
</dbReference>
<dbReference type="InterPro" id="IPR010819">
    <property type="entry name" value="AGE/CE"/>
</dbReference>
<dbReference type="AlphaFoldDB" id="K1PWK6"/>
<evidence type="ECO:0000256" key="10">
    <source>
        <dbReference type="ARBA" id="ARBA00046544"/>
    </source>
</evidence>
<comment type="catalytic activity">
    <reaction evidence="9">
        <text>an N-acyl-D-glucosamine = an N-acyl-D-mannosamine</text>
        <dbReference type="Rhea" id="RHEA:19033"/>
        <dbReference type="ChEBI" id="CHEBI:16062"/>
        <dbReference type="ChEBI" id="CHEBI:17274"/>
        <dbReference type="EC" id="5.1.3.8"/>
    </reaction>
    <physiologicalReaction direction="left-to-right" evidence="9">
        <dbReference type="Rhea" id="RHEA:19034"/>
    </physiologicalReaction>
    <physiologicalReaction direction="right-to-left" evidence="9">
        <dbReference type="Rhea" id="RHEA:19035"/>
    </physiologicalReaction>
</comment>
<dbReference type="InParanoid" id="K1PWK6"/>
<dbReference type="Gene3D" id="1.50.10.10">
    <property type="match status" value="1"/>
</dbReference>
<dbReference type="UniPathway" id="UPA00629"/>
<dbReference type="GO" id="GO:0019262">
    <property type="term" value="P:N-acetylneuraminate catabolic process"/>
    <property type="evidence" value="ECO:0007669"/>
    <property type="project" value="UniProtKB-UniPathway"/>
</dbReference>
<accession>K1PWK6</accession>
<dbReference type="InterPro" id="IPR012341">
    <property type="entry name" value="6hp_glycosidase-like_sf"/>
</dbReference>
<proteinExistence type="inferred from homology"/>
<evidence type="ECO:0000256" key="2">
    <source>
        <dbReference type="ARBA" id="ARBA00008558"/>
    </source>
</evidence>
<dbReference type="Pfam" id="PF07221">
    <property type="entry name" value="GlcNAc_2-epim"/>
    <property type="match status" value="1"/>
</dbReference>
<dbReference type="GO" id="GO:0005975">
    <property type="term" value="P:carbohydrate metabolic process"/>
    <property type="evidence" value="ECO:0007669"/>
    <property type="project" value="InterPro"/>
</dbReference>
<name>K1PWK6_MAGGI</name>
<dbReference type="FunFam" id="1.50.10.10:FF:000021">
    <property type="entry name" value="N-acylglucosamine 2-epimerase"/>
    <property type="match status" value="1"/>
</dbReference>
<dbReference type="HOGENOM" id="CLU_411757_0_0_1"/>